<feature type="chain" id="PRO_5004363605" description="WxL domain-containing protein" evidence="1">
    <location>
        <begin position="29"/>
        <end position="268"/>
    </location>
</feature>
<feature type="signal peptide" evidence="1">
    <location>
        <begin position="1"/>
        <end position="28"/>
    </location>
</feature>
<dbReference type="Pfam" id="PF13731">
    <property type="entry name" value="WxL"/>
    <property type="match status" value="1"/>
</dbReference>
<organism evidence="3 4">
    <name type="scientific">Enterococcus caccae ATCC BAA-1240</name>
    <dbReference type="NCBI Taxonomy" id="1158612"/>
    <lineage>
        <taxon>Bacteria</taxon>
        <taxon>Bacillati</taxon>
        <taxon>Bacillota</taxon>
        <taxon>Bacilli</taxon>
        <taxon>Lactobacillales</taxon>
        <taxon>Enterococcaceae</taxon>
        <taxon>Enterococcus</taxon>
    </lineage>
</organism>
<dbReference type="AlphaFoldDB" id="R3X8S5"/>
<keyword evidence="1" id="KW-0732">Signal</keyword>
<dbReference type="RefSeq" id="WP_010770646.1">
    <property type="nucleotide sequence ID" value="NZ_KB946332.1"/>
</dbReference>
<dbReference type="EMBL" id="AJAU01000005">
    <property type="protein sequence ID" value="EOL50470.1"/>
    <property type="molecule type" value="Genomic_DNA"/>
</dbReference>
<name>R3X8S5_9ENTE</name>
<comment type="caution">
    <text evidence="3">The sequence shown here is derived from an EMBL/GenBank/DDBJ whole genome shotgun (WGS) entry which is preliminary data.</text>
</comment>
<evidence type="ECO:0000259" key="2">
    <source>
        <dbReference type="Pfam" id="PF13731"/>
    </source>
</evidence>
<proteinExistence type="predicted"/>
<sequence length="268" mass="29502">MQKKNWLLVLLFFSISFVSSLAPSSAQAESQDQGDMDISFKGMLDPGYGILDPEHPEKTLNPGVDYGKTSGPLRIDFVPNFQFGRSAINLSNMSYSANALLFEGEIAPRGQFIQISDYREGQTGWSLQVRQDTQFTNIKDSKTQLDGAVLSFDNSWVSTRNGASRQPDVSKEVIRLDNLGETYTLAHSPKGTGNGTWSIVFGASKDNPEDESGTINPRLDKNGNIISDPQENQALYMNNAVRLSLPGKTKKKPGTYATVLTWIISELP</sequence>
<dbReference type="InterPro" id="IPR027994">
    <property type="entry name" value="WxL_dom"/>
</dbReference>
<dbReference type="OrthoDB" id="2339326at2"/>
<dbReference type="eggNOG" id="ENOG5030C9W">
    <property type="taxonomic scope" value="Bacteria"/>
</dbReference>
<keyword evidence="4" id="KW-1185">Reference proteome</keyword>
<evidence type="ECO:0000313" key="4">
    <source>
        <dbReference type="Proteomes" id="UP000013840"/>
    </source>
</evidence>
<evidence type="ECO:0000313" key="3">
    <source>
        <dbReference type="EMBL" id="EOL50470.1"/>
    </source>
</evidence>
<dbReference type="Proteomes" id="UP000013840">
    <property type="component" value="Unassembled WGS sequence"/>
</dbReference>
<accession>R3X8S5</accession>
<evidence type="ECO:0000256" key="1">
    <source>
        <dbReference type="SAM" id="SignalP"/>
    </source>
</evidence>
<dbReference type="PATRIC" id="fig|1158612.3.peg.468"/>
<reference evidence="3 4" key="1">
    <citation type="submission" date="2013-02" db="EMBL/GenBank/DDBJ databases">
        <title>The Genome Sequence of Enterococcus caccae BAA-1240.</title>
        <authorList>
            <consortium name="The Broad Institute Genome Sequencing Platform"/>
            <consortium name="The Broad Institute Genome Sequencing Center for Infectious Disease"/>
            <person name="Earl A.M."/>
            <person name="Gilmore M.S."/>
            <person name="Lebreton F."/>
            <person name="Walker B."/>
            <person name="Young S.K."/>
            <person name="Zeng Q."/>
            <person name="Gargeya S."/>
            <person name="Fitzgerald M."/>
            <person name="Haas B."/>
            <person name="Abouelleil A."/>
            <person name="Alvarado L."/>
            <person name="Arachchi H.M."/>
            <person name="Berlin A.M."/>
            <person name="Chapman S.B."/>
            <person name="Dewar J."/>
            <person name="Goldberg J."/>
            <person name="Griggs A."/>
            <person name="Gujja S."/>
            <person name="Hansen M."/>
            <person name="Howarth C."/>
            <person name="Imamovic A."/>
            <person name="Larimer J."/>
            <person name="McCowan C."/>
            <person name="Murphy C."/>
            <person name="Neiman D."/>
            <person name="Pearson M."/>
            <person name="Priest M."/>
            <person name="Roberts A."/>
            <person name="Saif S."/>
            <person name="Shea T."/>
            <person name="Sisk P."/>
            <person name="Sykes S."/>
            <person name="Wortman J."/>
            <person name="Nusbaum C."/>
            <person name="Birren B."/>
        </authorList>
    </citation>
    <scope>NUCLEOTIDE SEQUENCE [LARGE SCALE GENOMIC DNA]</scope>
    <source>
        <strain evidence="3 4">ATCC BAA-1240</strain>
    </source>
</reference>
<protein>
    <recommendedName>
        <fullName evidence="2">WxL domain-containing protein</fullName>
    </recommendedName>
</protein>
<gene>
    <name evidence="3" type="ORF">UC7_00463</name>
</gene>
<feature type="domain" description="WxL" evidence="2">
    <location>
        <begin position="51"/>
        <end position="268"/>
    </location>
</feature>
<dbReference type="STRING" id="317735.RU98_GL000866"/>